<dbReference type="Proteomes" id="UP000198940">
    <property type="component" value="Unassembled WGS sequence"/>
</dbReference>
<reference evidence="5 6" key="1">
    <citation type="submission" date="2016-11" db="EMBL/GenBank/DDBJ databases">
        <authorList>
            <person name="Varghese N."/>
            <person name="Submissions S."/>
        </authorList>
    </citation>
    <scope>NUCLEOTIDE SEQUENCE [LARGE SCALE GENOMIC DNA]</scope>
    <source>
        <strain evidence="5 6">CGMCC 1.12174</strain>
        <strain evidence="4 7">DSM 26351</strain>
    </source>
</reference>
<dbReference type="Gene3D" id="2.40.160.60">
    <property type="entry name" value="Outer membrane protein transport protein (OMPP1/FadL/TodX)"/>
    <property type="match status" value="1"/>
</dbReference>
<proteinExistence type="predicted"/>
<dbReference type="Proteomes" id="UP000184031">
    <property type="component" value="Unassembled WGS sequence"/>
</dbReference>
<evidence type="ECO:0000256" key="2">
    <source>
        <dbReference type="SAM" id="SignalP"/>
    </source>
</evidence>
<keyword evidence="7" id="KW-1185">Reference proteome</keyword>
<evidence type="ECO:0000256" key="1">
    <source>
        <dbReference type="ARBA" id="ARBA00022729"/>
    </source>
</evidence>
<dbReference type="SUPFAM" id="SSF56935">
    <property type="entry name" value="Porins"/>
    <property type="match status" value="1"/>
</dbReference>
<feature type="domain" description="Outer membrane protein beta-barrel" evidence="3">
    <location>
        <begin position="165"/>
        <end position="299"/>
    </location>
</feature>
<name>A0A1M6YPS9_9FLAO</name>
<comment type="caution">
    <text evidence="5">The sequence shown here is derived from an EMBL/GenBank/DDBJ whole genome shotgun (WGS) entry which is preliminary data.</text>
</comment>
<feature type="chain" id="PRO_5009922957" evidence="2">
    <location>
        <begin position="27"/>
        <end position="420"/>
    </location>
</feature>
<organism evidence="5 6">
    <name type="scientific">Flagellimonas taeanensis</name>
    <dbReference type="NCBI Taxonomy" id="1005926"/>
    <lineage>
        <taxon>Bacteria</taxon>
        <taxon>Pseudomonadati</taxon>
        <taxon>Bacteroidota</taxon>
        <taxon>Flavobacteriia</taxon>
        <taxon>Flavobacteriales</taxon>
        <taxon>Flavobacteriaceae</taxon>
        <taxon>Flagellimonas</taxon>
    </lineage>
</organism>
<evidence type="ECO:0000313" key="6">
    <source>
        <dbReference type="Proteomes" id="UP000184031"/>
    </source>
</evidence>
<evidence type="ECO:0000313" key="5">
    <source>
        <dbReference type="EMBL" id="SHL20334.1"/>
    </source>
</evidence>
<keyword evidence="1 2" id="KW-0732">Signal</keyword>
<gene>
    <name evidence="4" type="ORF">SAMN04487891_106226</name>
    <name evidence="5" type="ORF">SAMN05216293_2892</name>
</gene>
<dbReference type="InterPro" id="IPR027385">
    <property type="entry name" value="Beta-barrel_OMP"/>
</dbReference>
<protein>
    <submittedName>
        <fullName evidence="5">Long-chain fatty acid transport protein</fullName>
    </submittedName>
</protein>
<feature type="signal peptide" evidence="2">
    <location>
        <begin position="1"/>
        <end position="26"/>
    </location>
</feature>
<sequence length="420" mass="46595">MQFMTKMMNRYVIMASILLIHMGARSQSEGLTSSPYSLYGLGTINQTSIGQSNGLGYSGIAHRMDTGINNLNPANYALVPQNSFFYDIGVVGEYNNYSNRGDDESKTTFNFSNIAFAFRIANRLGAGISLIPYSDVGYTLLGLVSNIEGSDETFESNVSGIGGLNDFGINLGYGITDQLRLGVRASVLFGNIEEKENFVISNSYFELNETTNYSALRLGMGMQYDITDKISVGGTVQLPVTLTGNLTRSVSKTLDGEEIIVEDEEEDDVSDFKLPMELGFGISAKILKSFTLNADYKKNFWDATDQSESIGTYADQDIYAIGLEYVNKSRGYKYWERIRYRAGFNYDNGYLAINNNKIDGYNITMGIGLPTGYTSNSLINLSYAYGSKGQINNILVKENYHSITLNLSLEDLWFAKRKID</sequence>
<dbReference type="Pfam" id="PF13505">
    <property type="entry name" value="OMP_b-brl"/>
    <property type="match status" value="1"/>
</dbReference>
<dbReference type="EMBL" id="FRAT01000008">
    <property type="protein sequence ID" value="SHL20334.1"/>
    <property type="molecule type" value="Genomic_DNA"/>
</dbReference>
<evidence type="ECO:0000313" key="7">
    <source>
        <dbReference type="Proteomes" id="UP000198940"/>
    </source>
</evidence>
<accession>A0A1M6YPS9</accession>
<dbReference type="STRING" id="1055723.SAMN05216293_2892"/>
<dbReference type="EMBL" id="FOKU01000006">
    <property type="protein sequence ID" value="SFC15474.1"/>
    <property type="molecule type" value="Genomic_DNA"/>
</dbReference>
<evidence type="ECO:0000313" key="4">
    <source>
        <dbReference type="EMBL" id="SFC15474.1"/>
    </source>
</evidence>
<dbReference type="AlphaFoldDB" id="A0A1M6YPS9"/>
<evidence type="ECO:0000259" key="3">
    <source>
        <dbReference type="Pfam" id="PF13505"/>
    </source>
</evidence>